<comment type="caution">
    <text evidence="3">The sequence shown here is derived from an EMBL/GenBank/DDBJ whole genome shotgun (WGS) entry which is preliminary data.</text>
</comment>
<dbReference type="Pfam" id="PF05362">
    <property type="entry name" value="Lon_C"/>
    <property type="match status" value="1"/>
</dbReference>
<feature type="transmembrane region" description="Helical" evidence="1">
    <location>
        <begin position="7"/>
        <end position="25"/>
    </location>
</feature>
<dbReference type="InterPro" id="IPR027065">
    <property type="entry name" value="Lon_Prtase"/>
</dbReference>
<dbReference type="PRINTS" id="PR00830">
    <property type="entry name" value="ENDOLAPTASE"/>
</dbReference>
<dbReference type="InterPro" id="IPR020568">
    <property type="entry name" value="Ribosomal_Su5_D2-typ_SF"/>
</dbReference>
<dbReference type="RefSeq" id="WP_191691607.1">
    <property type="nucleotide sequence ID" value="NZ_JACSQY010000013.1"/>
</dbReference>
<proteinExistence type="predicted"/>
<reference evidence="3 4" key="1">
    <citation type="submission" date="2020-08" db="EMBL/GenBank/DDBJ databases">
        <title>A Genomic Blueprint of the Chicken Gut Microbiome.</title>
        <authorList>
            <person name="Gilroy R."/>
            <person name="Ravi A."/>
            <person name="Getino M."/>
            <person name="Pursley I."/>
            <person name="Horton D.L."/>
            <person name="Alikhan N.-F."/>
            <person name="Baker D."/>
            <person name="Gharbi K."/>
            <person name="Hall N."/>
            <person name="Watson M."/>
            <person name="Adriaenssens E.M."/>
            <person name="Foster-Nyarko E."/>
            <person name="Jarju S."/>
            <person name="Secka A."/>
            <person name="Antonio M."/>
            <person name="Oren A."/>
            <person name="Chaudhuri R."/>
            <person name="La Ragione R.M."/>
            <person name="Hildebrand F."/>
            <person name="Pallen M.J."/>
        </authorList>
    </citation>
    <scope>NUCLEOTIDE SEQUENCE [LARGE SCALE GENOMIC DNA]</scope>
    <source>
        <strain evidence="3 4">Sa3CUA8</strain>
    </source>
</reference>
<evidence type="ECO:0000256" key="1">
    <source>
        <dbReference type="SAM" id="Phobius"/>
    </source>
</evidence>
<gene>
    <name evidence="3" type="ORF">H9659_13920</name>
</gene>
<dbReference type="SUPFAM" id="SSF54211">
    <property type="entry name" value="Ribosomal protein S5 domain 2-like"/>
    <property type="match status" value="1"/>
</dbReference>
<dbReference type="InterPro" id="IPR014721">
    <property type="entry name" value="Ribsml_uS5_D2-typ_fold_subgr"/>
</dbReference>
<organism evidence="3 4">
    <name type="scientific">Sporosarcina gallistercoris</name>
    <dbReference type="NCBI Taxonomy" id="2762245"/>
    <lineage>
        <taxon>Bacteria</taxon>
        <taxon>Bacillati</taxon>
        <taxon>Bacillota</taxon>
        <taxon>Bacilli</taxon>
        <taxon>Bacillales</taxon>
        <taxon>Caryophanaceae</taxon>
        <taxon>Sporosarcina</taxon>
    </lineage>
</organism>
<feature type="transmembrane region" description="Helical" evidence="1">
    <location>
        <begin position="61"/>
        <end position="82"/>
    </location>
</feature>
<evidence type="ECO:0000313" key="3">
    <source>
        <dbReference type="EMBL" id="MBD7909430.1"/>
    </source>
</evidence>
<sequence>MKKTTVTTLVLSFAFYSVFLSLYLFDFIEETGFLAILFLSILLLGILFWGARKKHVVKRSLGTSIVVLSLLFTYEFTLLFYLSAPSYISSNYVPPTESVAGSGIFSVGVGEFEFGEDEKMDKKSINQLLTEQGVDVLSIVAIDNRIIYGVKTRQLLTWLHLRKEHTPKEMVETVEDYLGTQEGWLTQWDRSTNGGDSAGLSLALSGLYKKGYLKTEVPIAVTGGITKNGVVTKVGSIKEKLQIIEKAGFSNALMPTKNKREVKSLQKKLNSKISIFYVANVKEAELKIEELNGEHKDSQ</sequence>
<dbReference type="Proteomes" id="UP000659496">
    <property type="component" value="Unassembled WGS sequence"/>
</dbReference>
<keyword evidence="4" id="KW-1185">Reference proteome</keyword>
<evidence type="ECO:0000259" key="2">
    <source>
        <dbReference type="Pfam" id="PF05362"/>
    </source>
</evidence>
<keyword evidence="1" id="KW-0812">Transmembrane</keyword>
<protein>
    <recommendedName>
        <fullName evidence="2">Lon proteolytic domain-containing protein</fullName>
    </recommendedName>
</protein>
<keyword evidence="1" id="KW-1133">Transmembrane helix</keyword>
<feature type="domain" description="Lon proteolytic" evidence="2">
    <location>
        <begin position="195"/>
        <end position="283"/>
    </location>
</feature>
<feature type="transmembrane region" description="Helical" evidence="1">
    <location>
        <begin position="31"/>
        <end position="49"/>
    </location>
</feature>
<dbReference type="PANTHER" id="PTHR10046">
    <property type="entry name" value="ATP DEPENDENT LON PROTEASE FAMILY MEMBER"/>
    <property type="match status" value="1"/>
</dbReference>
<keyword evidence="1" id="KW-0472">Membrane</keyword>
<evidence type="ECO:0000313" key="4">
    <source>
        <dbReference type="Proteomes" id="UP000659496"/>
    </source>
</evidence>
<name>A0ABR8PMS7_9BACL</name>
<accession>A0ABR8PMS7</accession>
<dbReference type="EMBL" id="JACSQY010000013">
    <property type="protein sequence ID" value="MBD7909430.1"/>
    <property type="molecule type" value="Genomic_DNA"/>
</dbReference>
<dbReference type="Gene3D" id="3.30.230.10">
    <property type="match status" value="1"/>
</dbReference>
<dbReference type="InterPro" id="IPR008269">
    <property type="entry name" value="Lon_proteolytic"/>
</dbReference>